<dbReference type="InterPro" id="IPR050266">
    <property type="entry name" value="AB_hydrolase_sf"/>
</dbReference>
<dbReference type="InterPro" id="IPR000073">
    <property type="entry name" value="AB_hydrolase_1"/>
</dbReference>
<dbReference type="GO" id="GO:0016787">
    <property type="term" value="F:hydrolase activity"/>
    <property type="evidence" value="ECO:0007669"/>
    <property type="project" value="UniProtKB-KW"/>
</dbReference>
<dbReference type="OrthoDB" id="9808398at2"/>
<accession>A6GKN4</accession>
<protein>
    <submittedName>
        <fullName evidence="2">2-hydroxy-6-ketonona-24-dienedioic acid hydrolase</fullName>
    </submittedName>
</protein>
<dbReference type="Proteomes" id="UP000005801">
    <property type="component" value="Unassembled WGS sequence"/>
</dbReference>
<keyword evidence="3" id="KW-1185">Reference proteome</keyword>
<evidence type="ECO:0000259" key="1">
    <source>
        <dbReference type="Pfam" id="PF12697"/>
    </source>
</evidence>
<dbReference type="STRING" id="391625.PPSIR1_11686"/>
<evidence type="ECO:0000313" key="2">
    <source>
        <dbReference type="EMBL" id="EDM73569.1"/>
    </source>
</evidence>
<dbReference type="RefSeq" id="WP_006977270.1">
    <property type="nucleotide sequence ID" value="NZ_ABCS01000210.1"/>
</dbReference>
<dbReference type="eggNOG" id="COG2021">
    <property type="taxonomic scope" value="Bacteria"/>
</dbReference>
<reference evidence="2 3" key="1">
    <citation type="submission" date="2007-06" db="EMBL/GenBank/DDBJ databases">
        <authorList>
            <person name="Shimkets L."/>
            <person name="Ferriera S."/>
            <person name="Johnson J."/>
            <person name="Kravitz S."/>
            <person name="Beeson K."/>
            <person name="Sutton G."/>
            <person name="Rogers Y.-H."/>
            <person name="Friedman R."/>
            <person name="Frazier M."/>
            <person name="Venter J.C."/>
        </authorList>
    </citation>
    <scope>NUCLEOTIDE SEQUENCE [LARGE SCALE GENOMIC DNA]</scope>
    <source>
        <strain evidence="2 3">SIR-1</strain>
    </source>
</reference>
<dbReference type="GO" id="GO:0016020">
    <property type="term" value="C:membrane"/>
    <property type="evidence" value="ECO:0007669"/>
    <property type="project" value="TreeGrafter"/>
</dbReference>
<proteinExistence type="predicted"/>
<dbReference type="PRINTS" id="PR00111">
    <property type="entry name" value="ABHYDROLASE"/>
</dbReference>
<evidence type="ECO:0000313" key="3">
    <source>
        <dbReference type="Proteomes" id="UP000005801"/>
    </source>
</evidence>
<dbReference type="ESTHER" id="9delt-a6gkn4">
    <property type="family name" value="Carbon-carbon_bond_hydrolase"/>
</dbReference>
<organism evidence="2 3">
    <name type="scientific">Plesiocystis pacifica SIR-1</name>
    <dbReference type="NCBI Taxonomy" id="391625"/>
    <lineage>
        <taxon>Bacteria</taxon>
        <taxon>Pseudomonadati</taxon>
        <taxon>Myxococcota</taxon>
        <taxon>Polyangia</taxon>
        <taxon>Nannocystales</taxon>
        <taxon>Nannocystaceae</taxon>
        <taxon>Plesiocystis</taxon>
    </lineage>
</organism>
<feature type="domain" description="AB hydrolase-1" evidence="1">
    <location>
        <begin position="45"/>
        <end position="293"/>
    </location>
</feature>
<dbReference type="Gene3D" id="3.40.50.1820">
    <property type="entry name" value="alpha/beta hydrolase"/>
    <property type="match status" value="1"/>
</dbReference>
<sequence length="300" mass="32727">MSPTFEQVERDYFSRRGVEAVPRRLALERLDGEATVWTAGSGPPLLMLPGGPFVAGSLAPLMAELSSQYTVHALERPGVGLSSTLSLRPGDLFQYARMLVEDTLAALELDEVTLLGNSLGATMAIVHTLARPETVAKLILVSPPAGVDREIPAQLKVLSRPLLGKLLLTTVGKPSIEATKTMFAEAMVEDLAQVPEDLIELQTQAHLLPGAWMAWWVMIRGIVDSKGLRPDVELFEELPKLSVPTVMLWGALDKVTPPSRGEPVMRTIPNFDLRVIEGAGHMMWIDQEQATLEALRELVA</sequence>
<dbReference type="PANTHER" id="PTHR43798">
    <property type="entry name" value="MONOACYLGLYCEROL LIPASE"/>
    <property type="match status" value="1"/>
</dbReference>
<dbReference type="SUPFAM" id="SSF53474">
    <property type="entry name" value="alpha/beta-Hydrolases"/>
    <property type="match status" value="1"/>
</dbReference>
<dbReference type="Pfam" id="PF12697">
    <property type="entry name" value="Abhydrolase_6"/>
    <property type="match status" value="1"/>
</dbReference>
<dbReference type="AlphaFoldDB" id="A6GKN4"/>
<gene>
    <name evidence="2" type="ORF">PPSIR1_11686</name>
</gene>
<comment type="caution">
    <text evidence="2">The sequence shown here is derived from an EMBL/GenBank/DDBJ whole genome shotgun (WGS) entry which is preliminary data.</text>
</comment>
<name>A6GKN4_9BACT</name>
<dbReference type="PANTHER" id="PTHR43798:SF33">
    <property type="entry name" value="HYDROLASE, PUTATIVE (AFU_ORTHOLOGUE AFUA_2G14860)-RELATED"/>
    <property type="match status" value="1"/>
</dbReference>
<keyword evidence="2" id="KW-0378">Hydrolase</keyword>
<dbReference type="InterPro" id="IPR029058">
    <property type="entry name" value="AB_hydrolase_fold"/>
</dbReference>
<dbReference type="EMBL" id="ABCS01000210">
    <property type="protein sequence ID" value="EDM73569.1"/>
    <property type="molecule type" value="Genomic_DNA"/>
</dbReference>